<dbReference type="OrthoDB" id="274516at2"/>
<dbReference type="EMBL" id="SIHI01000001">
    <property type="protein sequence ID" value="TWT57377.1"/>
    <property type="molecule type" value="Genomic_DNA"/>
</dbReference>
<dbReference type="Proteomes" id="UP000317243">
    <property type="component" value="Unassembled WGS sequence"/>
</dbReference>
<gene>
    <name evidence="1" type="ORF">KOR42_07370</name>
</gene>
<sequence length="164" mass="18599">MAHDYRFYIRAGAHTVKARQFIVEAIWSKRYFQKPRIAHVFRPKPQNEQVIQLGVVALTNAPALDVRIRLEPLGENFRQCPQYFPLQIPVVNSLNPFYIDVTTDFKGEAMFGTNVHVIAEYRDLAGSEYTYDEPVSISNAIPLFGLVKTGLLVGQNLSSRSINS</sequence>
<dbReference type="RefSeq" id="WP_146507215.1">
    <property type="nucleotide sequence ID" value="NZ_SIHI01000001.1"/>
</dbReference>
<reference evidence="1 2" key="1">
    <citation type="submission" date="2019-02" db="EMBL/GenBank/DDBJ databases">
        <title>Deep-cultivation of Planctomycetes and their phenomic and genomic characterization uncovers novel biology.</title>
        <authorList>
            <person name="Wiegand S."/>
            <person name="Jogler M."/>
            <person name="Boedeker C."/>
            <person name="Pinto D."/>
            <person name="Vollmers J."/>
            <person name="Rivas-Marin E."/>
            <person name="Kohn T."/>
            <person name="Peeters S.H."/>
            <person name="Heuer A."/>
            <person name="Rast P."/>
            <person name="Oberbeckmann S."/>
            <person name="Bunk B."/>
            <person name="Jeske O."/>
            <person name="Meyerdierks A."/>
            <person name="Storesund J.E."/>
            <person name="Kallscheuer N."/>
            <person name="Luecker S."/>
            <person name="Lage O.M."/>
            <person name="Pohl T."/>
            <person name="Merkel B.J."/>
            <person name="Hornburger P."/>
            <person name="Mueller R.-W."/>
            <person name="Bruemmer F."/>
            <person name="Labrenz M."/>
            <person name="Spormann A.M."/>
            <person name="Op Den Camp H."/>
            <person name="Overmann J."/>
            <person name="Amann R."/>
            <person name="Jetten M.S.M."/>
            <person name="Mascher T."/>
            <person name="Medema M.H."/>
            <person name="Devos D.P."/>
            <person name="Kaster A.-K."/>
            <person name="Ovreas L."/>
            <person name="Rohde M."/>
            <person name="Galperin M.Y."/>
            <person name="Jogler C."/>
        </authorList>
    </citation>
    <scope>NUCLEOTIDE SEQUENCE [LARGE SCALE GENOMIC DNA]</scope>
    <source>
        <strain evidence="1 2">KOR42</strain>
    </source>
</reference>
<protein>
    <submittedName>
        <fullName evidence="1">Uncharacterized protein</fullName>
    </submittedName>
</protein>
<accession>A0A5C5X2U3</accession>
<name>A0A5C5X2U3_9PLAN</name>
<organism evidence="1 2">
    <name type="scientific">Thalassoglobus neptunius</name>
    <dbReference type="NCBI Taxonomy" id="1938619"/>
    <lineage>
        <taxon>Bacteria</taxon>
        <taxon>Pseudomonadati</taxon>
        <taxon>Planctomycetota</taxon>
        <taxon>Planctomycetia</taxon>
        <taxon>Planctomycetales</taxon>
        <taxon>Planctomycetaceae</taxon>
        <taxon>Thalassoglobus</taxon>
    </lineage>
</organism>
<comment type="caution">
    <text evidence="1">The sequence shown here is derived from an EMBL/GenBank/DDBJ whole genome shotgun (WGS) entry which is preliminary data.</text>
</comment>
<proteinExistence type="predicted"/>
<keyword evidence="2" id="KW-1185">Reference proteome</keyword>
<evidence type="ECO:0000313" key="1">
    <source>
        <dbReference type="EMBL" id="TWT57377.1"/>
    </source>
</evidence>
<dbReference type="AlphaFoldDB" id="A0A5C5X2U3"/>
<evidence type="ECO:0000313" key="2">
    <source>
        <dbReference type="Proteomes" id="UP000317243"/>
    </source>
</evidence>